<dbReference type="HOGENOM" id="CLU_018688_1_2_1"/>
<evidence type="ECO:0000313" key="4">
    <source>
        <dbReference type="Proteomes" id="UP000008370"/>
    </source>
</evidence>
<reference evidence="3 4" key="1">
    <citation type="journal article" date="2012" name="BMC Genomics">
        <title>Comparative genomics of the white-rot fungi, Phanerochaete carnosa and P. chrysosporium, to elucidate the genetic basis of the distinct wood types they colonize.</title>
        <authorList>
            <person name="Suzuki H."/>
            <person name="MacDonald J."/>
            <person name="Syed K."/>
            <person name="Salamov A."/>
            <person name="Hori C."/>
            <person name="Aerts A."/>
            <person name="Henrissat B."/>
            <person name="Wiebenga A."/>
            <person name="vanKuyk P.A."/>
            <person name="Barry K."/>
            <person name="Lindquist E."/>
            <person name="LaButti K."/>
            <person name="Lapidus A."/>
            <person name="Lucas S."/>
            <person name="Coutinho P."/>
            <person name="Gong Y."/>
            <person name="Samejima M."/>
            <person name="Mahadevan R."/>
            <person name="Abou-Zaid M."/>
            <person name="de Vries R.P."/>
            <person name="Igarashi K."/>
            <person name="Yadav J.S."/>
            <person name="Grigoriev I.V."/>
            <person name="Master E.R."/>
        </authorList>
    </citation>
    <scope>NUCLEOTIDE SEQUENCE [LARGE SCALE GENOMIC DNA]</scope>
    <source>
        <strain evidence="3 4">HHB-10118-sp</strain>
    </source>
</reference>
<dbReference type="InParanoid" id="K5WN86"/>
<dbReference type="RefSeq" id="XP_007399580.1">
    <property type="nucleotide sequence ID" value="XM_007399518.1"/>
</dbReference>
<dbReference type="AlphaFoldDB" id="K5WN86"/>
<dbReference type="EMBL" id="JH930476">
    <property type="protein sequence ID" value="EKM51782.1"/>
    <property type="molecule type" value="Genomic_DNA"/>
</dbReference>
<feature type="non-terminal residue" evidence="3">
    <location>
        <position position="1"/>
    </location>
</feature>
<protein>
    <recommendedName>
        <fullName evidence="2">DUF6535 domain-containing protein</fullName>
    </recommendedName>
</protein>
<dbReference type="GeneID" id="18920144"/>
<dbReference type="Pfam" id="PF20153">
    <property type="entry name" value="DUF6535"/>
    <property type="match status" value="1"/>
</dbReference>
<accession>K5WN86</accession>
<feature type="domain" description="DUF6535" evidence="2">
    <location>
        <begin position="11"/>
        <end position="198"/>
    </location>
</feature>
<feature type="transmembrane region" description="Helical" evidence="1">
    <location>
        <begin position="170"/>
        <end position="197"/>
    </location>
</feature>
<keyword evidence="1" id="KW-0812">Transmembrane</keyword>
<dbReference type="InterPro" id="IPR045338">
    <property type="entry name" value="DUF6535"/>
</dbReference>
<sequence>QRPEETPLFCWAGVEEHLSTHDGGEMDDYVDDIDTLLVFAGLFSAILTAFITQTYPSLQPSGLDTTNQLLALSIQTHLYTTGTVLPDSLNPDLISHAAISPTPFTPSASVRWINTLFFLSLLFSLAAALFGILAKQWLREYMKWNSPSATPRENVLVRQIRIEAWEAWRVAAIISTIPILLELGMFEFLAGIIILLWTLDDVVAQVITFFGAVFTGIICAFTVTP</sequence>
<proteinExistence type="predicted"/>
<gene>
    <name evidence="3" type="ORF">PHACADRAFT_60254</name>
</gene>
<evidence type="ECO:0000259" key="2">
    <source>
        <dbReference type="Pfam" id="PF20153"/>
    </source>
</evidence>
<feature type="transmembrane region" description="Helical" evidence="1">
    <location>
        <begin position="36"/>
        <end position="55"/>
    </location>
</feature>
<keyword evidence="1" id="KW-0472">Membrane</keyword>
<feature type="transmembrane region" description="Helical" evidence="1">
    <location>
        <begin position="203"/>
        <end position="223"/>
    </location>
</feature>
<keyword evidence="1" id="KW-1133">Transmembrane helix</keyword>
<feature type="non-terminal residue" evidence="3">
    <location>
        <position position="225"/>
    </location>
</feature>
<dbReference type="OrthoDB" id="3185525at2759"/>
<name>K5WN86_PHACS</name>
<dbReference type="KEGG" id="pco:PHACADRAFT_60254"/>
<keyword evidence="4" id="KW-1185">Reference proteome</keyword>
<evidence type="ECO:0000256" key="1">
    <source>
        <dbReference type="SAM" id="Phobius"/>
    </source>
</evidence>
<dbReference type="Proteomes" id="UP000008370">
    <property type="component" value="Unassembled WGS sequence"/>
</dbReference>
<organism evidence="3 4">
    <name type="scientific">Phanerochaete carnosa (strain HHB-10118-sp)</name>
    <name type="common">White-rot fungus</name>
    <name type="synonym">Peniophora carnosa</name>
    <dbReference type="NCBI Taxonomy" id="650164"/>
    <lineage>
        <taxon>Eukaryota</taxon>
        <taxon>Fungi</taxon>
        <taxon>Dikarya</taxon>
        <taxon>Basidiomycota</taxon>
        <taxon>Agaricomycotina</taxon>
        <taxon>Agaricomycetes</taxon>
        <taxon>Polyporales</taxon>
        <taxon>Phanerochaetaceae</taxon>
        <taxon>Phanerochaete</taxon>
    </lineage>
</organism>
<feature type="transmembrane region" description="Helical" evidence="1">
    <location>
        <begin position="112"/>
        <end position="134"/>
    </location>
</feature>
<evidence type="ECO:0000313" key="3">
    <source>
        <dbReference type="EMBL" id="EKM51782.1"/>
    </source>
</evidence>